<dbReference type="InterPro" id="IPR034660">
    <property type="entry name" value="DinB/YfiT-like"/>
</dbReference>
<gene>
    <name evidence="3" type="ORF">BKA15_000669</name>
</gene>
<dbReference type="EMBL" id="JACCBU010000001">
    <property type="protein sequence ID" value="NYE69340.1"/>
    <property type="molecule type" value="Genomic_DNA"/>
</dbReference>
<dbReference type="InterPro" id="IPR017517">
    <property type="entry name" value="Maleyloyr_isom"/>
</dbReference>
<proteinExistence type="predicted"/>
<dbReference type="GO" id="GO:0046872">
    <property type="term" value="F:metal ion binding"/>
    <property type="evidence" value="ECO:0007669"/>
    <property type="project" value="InterPro"/>
</dbReference>
<dbReference type="InterPro" id="IPR017520">
    <property type="entry name" value="CHP03086"/>
</dbReference>
<feature type="region of interest" description="Disordered" evidence="1">
    <location>
        <begin position="53"/>
        <end position="74"/>
    </location>
</feature>
<organism evidence="3 4">
    <name type="scientific">Microlunatus parietis</name>
    <dbReference type="NCBI Taxonomy" id="682979"/>
    <lineage>
        <taxon>Bacteria</taxon>
        <taxon>Bacillati</taxon>
        <taxon>Actinomycetota</taxon>
        <taxon>Actinomycetes</taxon>
        <taxon>Propionibacteriales</taxon>
        <taxon>Propionibacteriaceae</taxon>
        <taxon>Microlunatus</taxon>
    </lineage>
</organism>
<reference evidence="3 4" key="1">
    <citation type="submission" date="2020-07" db="EMBL/GenBank/DDBJ databases">
        <title>Sequencing the genomes of 1000 actinobacteria strains.</title>
        <authorList>
            <person name="Klenk H.-P."/>
        </authorList>
    </citation>
    <scope>NUCLEOTIDE SEQUENCE [LARGE SCALE GENOMIC DNA]</scope>
    <source>
        <strain evidence="3 4">DSM 22083</strain>
    </source>
</reference>
<dbReference type="SUPFAM" id="SSF109854">
    <property type="entry name" value="DinB/YfiT-like putative metalloenzymes"/>
    <property type="match status" value="1"/>
</dbReference>
<accession>A0A7Y9I3F8</accession>
<dbReference type="Pfam" id="PF11716">
    <property type="entry name" value="MDMPI_N"/>
    <property type="match status" value="1"/>
</dbReference>
<feature type="domain" description="Mycothiol-dependent maleylpyruvate isomerase metal-binding" evidence="2">
    <location>
        <begin position="10"/>
        <end position="129"/>
    </location>
</feature>
<dbReference type="NCBIfam" id="TIGR03083">
    <property type="entry name" value="maleylpyruvate isomerase family mycothiol-dependent enzyme"/>
    <property type="match status" value="1"/>
</dbReference>
<dbReference type="InterPro" id="IPR024344">
    <property type="entry name" value="MDMPI_metal-binding"/>
</dbReference>
<name>A0A7Y9I3F8_9ACTN</name>
<dbReference type="NCBIfam" id="TIGR03086">
    <property type="entry name" value="TIGR03086 family metal-binding protein"/>
    <property type="match status" value="1"/>
</dbReference>
<evidence type="ECO:0000259" key="2">
    <source>
        <dbReference type="Pfam" id="PF11716"/>
    </source>
</evidence>
<evidence type="ECO:0000313" key="4">
    <source>
        <dbReference type="Proteomes" id="UP000569914"/>
    </source>
</evidence>
<evidence type="ECO:0000256" key="1">
    <source>
        <dbReference type="SAM" id="MobiDB-lite"/>
    </source>
</evidence>
<dbReference type="RefSeq" id="WP_179748076.1">
    <property type="nucleotide sequence ID" value="NZ_JACCBU010000001.1"/>
</dbReference>
<keyword evidence="4" id="KW-1185">Reference proteome</keyword>
<dbReference type="AlphaFoldDB" id="A0A7Y9I3F8"/>
<dbReference type="Proteomes" id="UP000569914">
    <property type="component" value="Unassembled WGS sequence"/>
</dbReference>
<feature type="region of interest" description="Disordered" evidence="1">
    <location>
        <begin position="162"/>
        <end position="200"/>
    </location>
</feature>
<protein>
    <submittedName>
        <fullName evidence="3">Uncharacterized protein (TIGR03086 family)</fullName>
    </submittedName>
</protein>
<dbReference type="Gene3D" id="1.20.120.450">
    <property type="entry name" value="dinb family like domain"/>
    <property type="match status" value="1"/>
</dbReference>
<sequence length="200" mass="21010">MTTASLFPTAVALVADTVRDLGRLDLAAPTPCTDFDAAALIGHFSGTAEALGRIGRGEPLDSDNPWGQGRPPADDWSQRLAASLEQLGDAWADPQAWQGAVDFGTSEMTAEAVGQMAFAEALLHGWDLARSGGRTLTVPEPVGAELLRLVAESAELGRTMGAYGPEVPVPEDRPAFDRALGQAGRNPNWPSHRGADQPEG</sequence>
<comment type="caution">
    <text evidence="3">The sequence shown here is derived from an EMBL/GenBank/DDBJ whole genome shotgun (WGS) entry which is preliminary data.</text>
</comment>
<evidence type="ECO:0000313" key="3">
    <source>
        <dbReference type="EMBL" id="NYE69340.1"/>
    </source>
</evidence>